<comment type="subcellular location">
    <subcellularLocation>
        <location evidence="2">Cell membrane</location>
        <topology evidence="2">Single-pass type II membrane protein</topology>
    </subcellularLocation>
    <subcellularLocation>
        <location evidence="9">Membrane</location>
        <topology evidence="9">Single-pass type II membrane protein</topology>
    </subcellularLocation>
</comment>
<dbReference type="GO" id="GO:0006465">
    <property type="term" value="P:signal peptide processing"/>
    <property type="evidence" value="ECO:0007669"/>
    <property type="project" value="InterPro"/>
</dbReference>
<dbReference type="InterPro" id="IPR019757">
    <property type="entry name" value="Pept_S26A_signal_pept_1_Lys-AS"/>
</dbReference>
<evidence type="ECO:0000256" key="1">
    <source>
        <dbReference type="ARBA" id="ARBA00000677"/>
    </source>
</evidence>
<dbReference type="AlphaFoldDB" id="K9VY87"/>
<dbReference type="NCBIfam" id="TIGR02227">
    <property type="entry name" value="sigpep_I_bact"/>
    <property type="match status" value="1"/>
</dbReference>
<dbReference type="InterPro" id="IPR019756">
    <property type="entry name" value="Pept_S26A_signal_pept_1_Ser-AS"/>
</dbReference>
<feature type="active site" evidence="7">
    <location>
        <position position="52"/>
    </location>
</feature>
<evidence type="ECO:0000256" key="4">
    <source>
        <dbReference type="ARBA" id="ARBA00013208"/>
    </source>
</evidence>
<dbReference type="InterPro" id="IPR019758">
    <property type="entry name" value="Pept_S26A_signal_pept_1_CS"/>
</dbReference>
<dbReference type="EMBL" id="CP003620">
    <property type="protein sequence ID" value="AFZ13068.1"/>
    <property type="molecule type" value="Genomic_DNA"/>
</dbReference>
<feature type="active site" evidence="7">
    <location>
        <position position="100"/>
    </location>
</feature>
<dbReference type="PROSITE" id="PS00761">
    <property type="entry name" value="SPASE_I_3"/>
    <property type="match status" value="1"/>
</dbReference>
<dbReference type="eggNOG" id="COG0681">
    <property type="taxonomic scope" value="Bacteria"/>
</dbReference>
<evidence type="ECO:0000313" key="11">
    <source>
        <dbReference type="EMBL" id="AFZ13068.1"/>
    </source>
</evidence>
<proteinExistence type="inferred from homology"/>
<dbReference type="HOGENOM" id="CLU_028723_5_1_3"/>
<feature type="domain" description="Peptidase S26" evidence="10">
    <location>
        <begin position="22"/>
        <end position="180"/>
    </location>
</feature>
<dbReference type="Gene3D" id="2.10.109.10">
    <property type="entry name" value="Umud Fragment, subunit A"/>
    <property type="match status" value="1"/>
</dbReference>
<evidence type="ECO:0000256" key="8">
    <source>
        <dbReference type="RuleBase" id="RU003993"/>
    </source>
</evidence>
<gene>
    <name evidence="11" type="ORF">Cri9333_2196</name>
</gene>
<dbReference type="SUPFAM" id="SSF51306">
    <property type="entry name" value="LexA/Signal peptidase"/>
    <property type="match status" value="1"/>
</dbReference>
<evidence type="ECO:0000259" key="10">
    <source>
        <dbReference type="Pfam" id="PF10502"/>
    </source>
</evidence>
<dbReference type="RefSeq" id="WP_015203182.1">
    <property type="nucleotide sequence ID" value="NC_019753.1"/>
</dbReference>
<name>K9VY87_9CYAN</name>
<dbReference type="OrthoDB" id="9802919at2"/>
<dbReference type="PROSITE" id="PS00501">
    <property type="entry name" value="SPASE_I_1"/>
    <property type="match status" value="1"/>
</dbReference>
<dbReference type="STRING" id="1173022.Cri9333_2196"/>
<dbReference type="PANTHER" id="PTHR43390">
    <property type="entry name" value="SIGNAL PEPTIDASE I"/>
    <property type="match status" value="1"/>
</dbReference>
<keyword evidence="5 8" id="KW-0645">Protease</keyword>
<sequence>MTRVQNQPSENIPQQKSENPWVEAVKTIGLSAILAFGIRSFVAEARYIPSGSMLPTLQINDRLIIDKLSYKFKNPQRGDIVVFNPTETLEKQNFHDAFIKRVIGTPGDKVEVKGGRVYVNDQALREKYIEEEPHYNWGPVTVPSHSYLVLGDNRNNSYDSHYWGFVPTEKIIGRAAVRFWPMNRVGEVNPEPLYPSAK</sequence>
<organism evidence="11 12">
    <name type="scientific">Crinalium epipsammum PCC 9333</name>
    <dbReference type="NCBI Taxonomy" id="1173022"/>
    <lineage>
        <taxon>Bacteria</taxon>
        <taxon>Bacillati</taxon>
        <taxon>Cyanobacteriota</taxon>
        <taxon>Cyanophyceae</taxon>
        <taxon>Gomontiellales</taxon>
        <taxon>Gomontiellaceae</taxon>
        <taxon>Crinalium</taxon>
    </lineage>
</organism>
<dbReference type="PROSITE" id="PS00760">
    <property type="entry name" value="SPASE_I_2"/>
    <property type="match status" value="1"/>
</dbReference>
<evidence type="ECO:0000256" key="5">
    <source>
        <dbReference type="ARBA" id="ARBA00022670"/>
    </source>
</evidence>
<reference evidence="11 12" key="1">
    <citation type="submission" date="2012-06" db="EMBL/GenBank/DDBJ databases">
        <title>Finished chromosome of genome of Crinalium epipsammum PCC 9333.</title>
        <authorList>
            <consortium name="US DOE Joint Genome Institute"/>
            <person name="Gugger M."/>
            <person name="Coursin T."/>
            <person name="Rippka R."/>
            <person name="Tandeau De Marsac N."/>
            <person name="Huntemann M."/>
            <person name="Wei C.-L."/>
            <person name="Han J."/>
            <person name="Detter J.C."/>
            <person name="Han C."/>
            <person name="Tapia R."/>
            <person name="Davenport K."/>
            <person name="Daligault H."/>
            <person name="Erkkila T."/>
            <person name="Gu W."/>
            <person name="Munk A.C.C."/>
            <person name="Teshima H."/>
            <person name="Xu Y."/>
            <person name="Chain P."/>
            <person name="Chen A."/>
            <person name="Krypides N."/>
            <person name="Mavromatis K."/>
            <person name="Markowitz V."/>
            <person name="Szeto E."/>
            <person name="Ivanova N."/>
            <person name="Mikhailova N."/>
            <person name="Ovchinnikova G."/>
            <person name="Pagani I."/>
            <person name="Pati A."/>
            <person name="Goodwin L."/>
            <person name="Peters L."/>
            <person name="Pitluck S."/>
            <person name="Woyke T."/>
            <person name="Kerfeld C."/>
        </authorList>
    </citation>
    <scope>NUCLEOTIDE SEQUENCE [LARGE SCALE GENOMIC DNA]</scope>
    <source>
        <strain evidence="11 12">PCC 9333</strain>
    </source>
</reference>
<comment type="catalytic activity">
    <reaction evidence="1 8">
        <text>Cleavage of hydrophobic, N-terminal signal or leader sequences from secreted and periplasmic proteins.</text>
        <dbReference type="EC" id="3.4.21.89"/>
    </reaction>
</comment>
<dbReference type="PANTHER" id="PTHR43390:SF1">
    <property type="entry name" value="CHLOROPLAST PROCESSING PEPTIDASE"/>
    <property type="match status" value="1"/>
</dbReference>
<dbReference type="EC" id="3.4.21.89" evidence="4 8"/>
<dbReference type="GO" id="GO:0009003">
    <property type="term" value="F:signal peptidase activity"/>
    <property type="evidence" value="ECO:0007669"/>
    <property type="project" value="UniProtKB-EC"/>
</dbReference>
<dbReference type="InterPro" id="IPR036286">
    <property type="entry name" value="LexA/Signal_pep-like_sf"/>
</dbReference>
<dbReference type="PATRIC" id="fig|1173022.3.peg.2375"/>
<dbReference type="GO" id="GO:0004252">
    <property type="term" value="F:serine-type endopeptidase activity"/>
    <property type="evidence" value="ECO:0007669"/>
    <property type="project" value="InterPro"/>
</dbReference>
<evidence type="ECO:0000256" key="7">
    <source>
        <dbReference type="PIRSR" id="PIRSR600223-1"/>
    </source>
</evidence>
<dbReference type="InterPro" id="IPR019533">
    <property type="entry name" value="Peptidase_S26"/>
</dbReference>
<dbReference type="InterPro" id="IPR000223">
    <property type="entry name" value="Pept_S26A_signal_pept_1"/>
</dbReference>
<comment type="similarity">
    <text evidence="3 9">Belongs to the peptidase S26 family.</text>
</comment>
<evidence type="ECO:0000256" key="6">
    <source>
        <dbReference type="ARBA" id="ARBA00022801"/>
    </source>
</evidence>
<dbReference type="Proteomes" id="UP000010472">
    <property type="component" value="Chromosome"/>
</dbReference>
<dbReference type="MEROPS" id="S26.A02"/>
<evidence type="ECO:0000256" key="2">
    <source>
        <dbReference type="ARBA" id="ARBA00004401"/>
    </source>
</evidence>
<accession>K9VY87</accession>
<dbReference type="CDD" id="cd06530">
    <property type="entry name" value="S26_SPase_I"/>
    <property type="match status" value="1"/>
</dbReference>
<protein>
    <recommendedName>
        <fullName evidence="4 8">Signal peptidase I</fullName>
        <ecNumber evidence="4 8">3.4.21.89</ecNumber>
    </recommendedName>
</protein>
<keyword evidence="6 8" id="KW-0378">Hydrolase</keyword>
<dbReference type="KEGG" id="cep:Cri9333_2196"/>
<evidence type="ECO:0000313" key="12">
    <source>
        <dbReference type="Proteomes" id="UP000010472"/>
    </source>
</evidence>
<evidence type="ECO:0000256" key="3">
    <source>
        <dbReference type="ARBA" id="ARBA00009370"/>
    </source>
</evidence>
<dbReference type="GO" id="GO:0005886">
    <property type="term" value="C:plasma membrane"/>
    <property type="evidence" value="ECO:0007669"/>
    <property type="project" value="UniProtKB-SubCell"/>
</dbReference>
<dbReference type="PRINTS" id="PR00727">
    <property type="entry name" value="LEADERPTASE"/>
</dbReference>
<dbReference type="Pfam" id="PF10502">
    <property type="entry name" value="Peptidase_S26"/>
    <property type="match status" value="1"/>
</dbReference>
<keyword evidence="12" id="KW-1185">Reference proteome</keyword>
<evidence type="ECO:0000256" key="9">
    <source>
        <dbReference type="RuleBase" id="RU362042"/>
    </source>
</evidence>